<dbReference type="PROSITE" id="PS51355">
    <property type="entry name" value="GLUTATHIONE_PEROXID_3"/>
    <property type="match status" value="1"/>
</dbReference>
<proteinExistence type="inferred from homology"/>
<keyword evidence="3 5" id="KW-0560">Oxidoreductase</keyword>
<dbReference type="PROSITE" id="PS51352">
    <property type="entry name" value="THIOREDOXIN_2"/>
    <property type="match status" value="1"/>
</dbReference>
<dbReference type="Proteomes" id="UP000663444">
    <property type="component" value="Chromosome"/>
</dbReference>
<dbReference type="PROSITE" id="PS00460">
    <property type="entry name" value="GLUTATHIONE_PEROXID_1"/>
    <property type="match status" value="1"/>
</dbReference>
<evidence type="ECO:0000256" key="1">
    <source>
        <dbReference type="ARBA" id="ARBA00006926"/>
    </source>
</evidence>
<evidence type="ECO:0000313" key="8">
    <source>
        <dbReference type="EMBL" id="QRJ63751.1"/>
    </source>
</evidence>
<dbReference type="InterPro" id="IPR036249">
    <property type="entry name" value="Thioredoxin-like_sf"/>
</dbReference>
<evidence type="ECO:0000259" key="7">
    <source>
        <dbReference type="PROSITE" id="PS51352"/>
    </source>
</evidence>
<feature type="domain" description="Thioredoxin" evidence="7">
    <location>
        <begin position="17"/>
        <end position="186"/>
    </location>
</feature>
<dbReference type="PIRSF" id="PIRSF000303">
    <property type="entry name" value="Glutathion_perox"/>
    <property type="match status" value="1"/>
</dbReference>
<keyword evidence="6" id="KW-0732">Signal</keyword>
<keyword evidence="9" id="KW-1185">Reference proteome</keyword>
<reference evidence="8" key="1">
    <citation type="submission" date="2020-11" db="EMBL/GenBank/DDBJ databases">
        <title>Azospira restricta DSM 18626 genome sequence.</title>
        <authorList>
            <person name="Moe W.M."/>
        </authorList>
    </citation>
    <scope>NUCLEOTIDE SEQUENCE</scope>
    <source>
        <strain evidence="8">DSM 18626</strain>
    </source>
</reference>
<dbReference type="EMBL" id="CP064781">
    <property type="protein sequence ID" value="QRJ63751.1"/>
    <property type="molecule type" value="Genomic_DNA"/>
</dbReference>
<dbReference type="RefSeq" id="WP_203387286.1">
    <property type="nucleotide sequence ID" value="NZ_CP064781.1"/>
</dbReference>
<dbReference type="GO" id="GO:0004601">
    <property type="term" value="F:peroxidase activity"/>
    <property type="evidence" value="ECO:0007669"/>
    <property type="project" value="UniProtKB-KW"/>
</dbReference>
<gene>
    <name evidence="8" type="ORF">IWH25_18790</name>
</gene>
<feature type="signal peptide" evidence="6">
    <location>
        <begin position="1"/>
        <end position="25"/>
    </location>
</feature>
<feature type="chain" id="PRO_5037148376" description="Glutathione peroxidase" evidence="6">
    <location>
        <begin position="26"/>
        <end position="188"/>
    </location>
</feature>
<sequence>MLLFRPLRALLLIAGLAAPLAPAVADPACPALLNHTFPRLQDEQPQSLCAWQGKVLLVVNTASYCGFTKQYDGLEKLYARLKDRGLVVVGFPTNDFGEQEPGSNQEIAEFCRLTYGVEFPMFAKTTVKGERKNPFYAQLIAASGTTPKWNFYKYLIDRSGKEVVAYSSFTDPDDRKLLAKIEEFLARR</sequence>
<evidence type="ECO:0000256" key="2">
    <source>
        <dbReference type="ARBA" id="ARBA00022559"/>
    </source>
</evidence>
<evidence type="ECO:0000313" key="9">
    <source>
        <dbReference type="Proteomes" id="UP000663444"/>
    </source>
</evidence>
<evidence type="ECO:0000256" key="5">
    <source>
        <dbReference type="RuleBase" id="RU000499"/>
    </source>
</evidence>
<dbReference type="InterPro" id="IPR013766">
    <property type="entry name" value="Thioredoxin_domain"/>
</dbReference>
<evidence type="ECO:0000256" key="4">
    <source>
        <dbReference type="PIRSR" id="PIRSR000303-1"/>
    </source>
</evidence>
<evidence type="ECO:0000256" key="6">
    <source>
        <dbReference type="SAM" id="SignalP"/>
    </source>
</evidence>
<dbReference type="KEGG" id="ares:IWH25_18790"/>
<dbReference type="PRINTS" id="PR01011">
    <property type="entry name" value="GLUTPROXDASE"/>
</dbReference>
<dbReference type="CDD" id="cd00340">
    <property type="entry name" value="GSH_Peroxidase"/>
    <property type="match status" value="1"/>
</dbReference>
<dbReference type="GO" id="GO:0034599">
    <property type="term" value="P:cellular response to oxidative stress"/>
    <property type="evidence" value="ECO:0007669"/>
    <property type="project" value="TreeGrafter"/>
</dbReference>
<dbReference type="Gene3D" id="3.40.30.10">
    <property type="entry name" value="Glutaredoxin"/>
    <property type="match status" value="1"/>
</dbReference>
<dbReference type="PANTHER" id="PTHR11592">
    <property type="entry name" value="GLUTATHIONE PEROXIDASE"/>
    <property type="match status" value="1"/>
</dbReference>
<dbReference type="InterPro" id="IPR029759">
    <property type="entry name" value="GPX_AS"/>
</dbReference>
<accession>A0A974SNX5</accession>
<dbReference type="InterPro" id="IPR000889">
    <property type="entry name" value="Glutathione_peroxidase"/>
</dbReference>
<feature type="active site" evidence="4">
    <location>
        <position position="65"/>
    </location>
</feature>
<keyword evidence="2 5" id="KW-0575">Peroxidase</keyword>
<comment type="similarity">
    <text evidence="1 5">Belongs to the glutathione peroxidase family.</text>
</comment>
<protein>
    <recommendedName>
        <fullName evidence="5">Glutathione peroxidase</fullName>
    </recommendedName>
</protein>
<dbReference type="SUPFAM" id="SSF52833">
    <property type="entry name" value="Thioredoxin-like"/>
    <property type="match status" value="1"/>
</dbReference>
<dbReference type="Pfam" id="PF00255">
    <property type="entry name" value="GSHPx"/>
    <property type="match status" value="1"/>
</dbReference>
<name>A0A974SNX5_9RHOO</name>
<dbReference type="PANTHER" id="PTHR11592:SF44">
    <property type="entry name" value="GLUTATHIONE PEROXIDASE"/>
    <property type="match status" value="1"/>
</dbReference>
<organism evidence="8 9">
    <name type="scientific">Azospira restricta</name>
    <dbReference type="NCBI Taxonomy" id="404405"/>
    <lineage>
        <taxon>Bacteria</taxon>
        <taxon>Pseudomonadati</taxon>
        <taxon>Pseudomonadota</taxon>
        <taxon>Betaproteobacteria</taxon>
        <taxon>Rhodocyclales</taxon>
        <taxon>Rhodocyclaceae</taxon>
        <taxon>Azospira</taxon>
    </lineage>
</organism>
<dbReference type="AlphaFoldDB" id="A0A974SNX5"/>
<evidence type="ECO:0000256" key="3">
    <source>
        <dbReference type="ARBA" id="ARBA00023002"/>
    </source>
</evidence>